<evidence type="ECO:0000313" key="3">
    <source>
        <dbReference type="Proteomes" id="UP000789570"/>
    </source>
</evidence>
<feature type="region of interest" description="Disordered" evidence="1">
    <location>
        <begin position="1"/>
        <end position="43"/>
    </location>
</feature>
<dbReference type="EMBL" id="CAJVPQ010022865">
    <property type="protein sequence ID" value="CAG8761502.1"/>
    <property type="molecule type" value="Genomic_DNA"/>
</dbReference>
<accession>A0A9N9J325</accession>
<gene>
    <name evidence="2" type="ORF">FCALED_LOCUS16956</name>
</gene>
<protein>
    <submittedName>
        <fullName evidence="2">8121_t:CDS:1</fullName>
    </submittedName>
</protein>
<proteinExistence type="predicted"/>
<dbReference type="AlphaFoldDB" id="A0A9N9J325"/>
<evidence type="ECO:0000313" key="2">
    <source>
        <dbReference type="EMBL" id="CAG8761502.1"/>
    </source>
</evidence>
<feature type="compositionally biased region" description="Basic and acidic residues" evidence="1">
    <location>
        <begin position="12"/>
        <end position="29"/>
    </location>
</feature>
<name>A0A9N9J325_9GLOM</name>
<feature type="non-terminal residue" evidence="2">
    <location>
        <position position="43"/>
    </location>
</feature>
<reference evidence="2" key="1">
    <citation type="submission" date="2021-06" db="EMBL/GenBank/DDBJ databases">
        <authorList>
            <person name="Kallberg Y."/>
            <person name="Tangrot J."/>
            <person name="Rosling A."/>
        </authorList>
    </citation>
    <scope>NUCLEOTIDE SEQUENCE</scope>
    <source>
        <strain evidence="2">UK204</strain>
    </source>
</reference>
<comment type="caution">
    <text evidence="2">The sequence shown here is derived from an EMBL/GenBank/DDBJ whole genome shotgun (WGS) entry which is preliminary data.</text>
</comment>
<dbReference type="Proteomes" id="UP000789570">
    <property type="component" value="Unassembled WGS sequence"/>
</dbReference>
<evidence type="ECO:0000256" key="1">
    <source>
        <dbReference type="SAM" id="MobiDB-lite"/>
    </source>
</evidence>
<organism evidence="2 3">
    <name type="scientific">Funneliformis caledonium</name>
    <dbReference type="NCBI Taxonomy" id="1117310"/>
    <lineage>
        <taxon>Eukaryota</taxon>
        <taxon>Fungi</taxon>
        <taxon>Fungi incertae sedis</taxon>
        <taxon>Mucoromycota</taxon>
        <taxon>Glomeromycotina</taxon>
        <taxon>Glomeromycetes</taxon>
        <taxon>Glomerales</taxon>
        <taxon>Glomeraceae</taxon>
        <taxon>Funneliformis</taxon>
    </lineage>
</organism>
<keyword evidence="3" id="KW-1185">Reference proteome</keyword>
<sequence>MEQRIGMNVAEQKCHETAVHQETTQRDNDNTIISDKPISATTI</sequence>